<sequence>MTQSKSEQVLMNMEIRNNLTMMTPYQLYPCTSYDGYYISLKVWNVRSFRYVTIDCEKESCCKMVIPVLELNTIDIPERFNLEKSCLLPKNFFCREMPDKQLTIYLIGTYAETIKWTSLKDKIINVGNFRTSIPLKRGNRYSSIDRQCSILVDMFNDPTIQNIFSTEHLQSGDVSDKTGQFFSFEELYLHSTFSYNQCHDALISFTDEWTPPNNFHFNTSASSDEQVEGETQTEIQRPQVKLPCFQSIWKHSMAYDKTNVCNVHDDEMDYTMAIADEPGTSFDQQTSPTDNQRSNHTNFQQINIHNEIGRLDISNSIINVFNIYNISNI</sequence>
<protein>
    <submittedName>
        <fullName evidence="1">Uncharacterized protein</fullName>
    </submittedName>
</protein>
<gene>
    <name evidence="1" type="ORF">RDWZM_010030</name>
</gene>
<dbReference type="AlphaFoldDB" id="A0A9Q0RIN6"/>
<dbReference type="EMBL" id="JAPWDV010000004">
    <property type="protein sequence ID" value="KAJ6215530.1"/>
    <property type="molecule type" value="Genomic_DNA"/>
</dbReference>
<keyword evidence="2" id="KW-1185">Reference proteome</keyword>
<name>A0A9Q0RIN6_BLOTA</name>
<comment type="caution">
    <text evidence="1">The sequence shown here is derived from an EMBL/GenBank/DDBJ whole genome shotgun (WGS) entry which is preliminary data.</text>
</comment>
<accession>A0A9Q0RIN6</accession>
<evidence type="ECO:0000313" key="2">
    <source>
        <dbReference type="Proteomes" id="UP001142055"/>
    </source>
</evidence>
<dbReference type="Proteomes" id="UP001142055">
    <property type="component" value="Chromosome 4"/>
</dbReference>
<reference evidence="1" key="1">
    <citation type="submission" date="2022-12" db="EMBL/GenBank/DDBJ databases">
        <title>Genome assemblies of Blomia tropicalis.</title>
        <authorList>
            <person name="Cui Y."/>
        </authorList>
    </citation>
    <scope>NUCLEOTIDE SEQUENCE</scope>
    <source>
        <tissue evidence="1">Adult mites</tissue>
    </source>
</reference>
<organism evidence="1 2">
    <name type="scientific">Blomia tropicalis</name>
    <name type="common">Mite</name>
    <dbReference type="NCBI Taxonomy" id="40697"/>
    <lineage>
        <taxon>Eukaryota</taxon>
        <taxon>Metazoa</taxon>
        <taxon>Ecdysozoa</taxon>
        <taxon>Arthropoda</taxon>
        <taxon>Chelicerata</taxon>
        <taxon>Arachnida</taxon>
        <taxon>Acari</taxon>
        <taxon>Acariformes</taxon>
        <taxon>Sarcoptiformes</taxon>
        <taxon>Astigmata</taxon>
        <taxon>Glycyphagoidea</taxon>
        <taxon>Echimyopodidae</taxon>
        <taxon>Blomia</taxon>
    </lineage>
</organism>
<proteinExistence type="predicted"/>
<evidence type="ECO:0000313" key="1">
    <source>
        <dbReference type="EMBL" id="KAJ6215530.1"/>
    </source>
</evidence>